<name>A0A2Z6SH79_9GLOM</name>
<protein>
    <submittedName>
        <fullName evidence="1">Uncharacterized protein</fullName>
    </submittedName>
</protein>
<sequence>YSLWTCNSQNGMDLLVQLLKVMNRPFSTAPEGNEQTFWHGFWRNRPFGMAPEERTFNIVSKGTNLLAQLLEILDCNLELKMMGMTLKQEKQDIIFFIYKNVY</sequence>
<accession>A0A2Z6SH79</accession>
<dbReference type="EMBL" id="BEXD01003983">
    <property type="protein sequence ID" value="GBC05067.1"/>
    <property type="molecule type" value="Genomic_DNA"/>
</dbReference>
<evidence type="ECO:0000313" key="1">
    <source>
        <dbReference type="EMBL" id="GBC05067.1"/>
    </source>
</evidence>
<reference evidence="1 2" key="1">
    <citation type="submission" date="2017-11" db="EMBL/GenBank/DDBJ databases">
        <title>The genome of Rhizophagus clarus HR1 reveals common genetic basis of auxotrophy among arbuscular mycorrhizal fungi.</title>
        <authorList>
            <person name="Kobayashi Y."/>
        </authorList>
    </citation>
    <scope>NUCLEOTIDE SEQUENCE [LARGE SCALE GENOMIC DNA]</scope>
    <source>
        <strain evidence="1 2">HR1</strain>
    </source>
</reference>
<dbReference type="AlphaFoldDB" id="A0A2Z6SH79"/>
<keyword evidence="2" id="KW-1185">Reference proteome</keyword>
<gene>
    <name evidence="1" type="ORF">RclHR1_06000001</name>
</gene>
<organism evidence="1 2">
    <name type="scientific">Rhizophagus clarus</name>
    <dbReference type="NCBI Taxonomy" id="94130"/>
    <lineage>
        <taxon>Eukaryota</taxon>
        <taxon>Fungi</taxon>
        <taxon>Fungi incertae sedis</taxon>
        <taxon>Mucoromycota</taxon>
        <taxon>Glomeromycotina</taxon>
        <taxon>Glomeromycetes</taxon>
        <taxon>Glomerales</taxon>
        <taxon>Glomeraceae</taxon>
        <taxon>Rhizophagus</taxon>
    </lineage>
</organism>
<evidence type="ECO:0000313" key="2">
    <source>
        <dbReference type="Proteomes" id="UP000247702"/>
    </source>
</evidence>
<proteinExistence type="predicted"/>
<dbReference type="Proteomes" id="UP000247702">
    <property type="component" value="Unassembled WGS sequence"/>
</dbReference>
<comment type="caution">
    <text evidence="1">The sequence shown here is derived from an EMBL/GenBank/DDBJ whole genome shotgun (WGS) entry which is preliminary data.</text>
</comment>
<feature type="non-terminal residue" evidence="1">
    <location>
        <position position="1"/>
    </location>
</feature>